<comment type="caution">
    <text evidence="1">The sequence shown here is derived from an EMBL/GenBank/DDBJ whole genome shotgun (WGS) entry which is preliminary data.</text>
</comment>
<proteinExistence type="predicted"/>
<organism evidence="1 2">
    <name type="scientific">Glomus cerebriforme</name>
    <dbReference type="NCBI Taxonomy" id="658196"/>
    <lineage>
        <taxon>Eukaryota</taxon>
        <taxon>Fungi</taxon>
        <taxon>Fungi incertae sedis</taxon>
        <taxon>Mucoromycota</taxon>
        <taxon>Glomeromycotina</taxon>
        <taxon>Glomeromycetes</taxon>
        <taxon>Glomerales</taxon>
        <taxon>Glomeraceae</taxon>
        <taxon>Glomus</taxon>
    </lineage>
</organism>
<dbReference type="Proteomes" id="UP000265703">
    <property type="component" value="Unassembled WGS sequence"/>
</dbReference>
<gene>
    <name evidence="1" type="ORF">C1645_833372</name>
</gene>
<evidence type="ECO:0000313" key="1">
    <source>
        <dbReference type="EMBL" id="RIA83717.1"/>
    </source>
</evidence>
<protein>
    <submittedName>
        <fullName evidence="1">Uncharacterized protein</fullName>
    </submittedName>
</protein>
<dbReference type="EMBL" id="QKYT01000547">
    <property type="protein sequence ID" value="RIA83717.1"/>
    <property type="molecule type" value="Genomic_DNA"/>
</dbReference>
<name>A0A397SIB8_9GLOM</name>
<sequence length="82" mass="9596">MLNAITLKVMLKEAYVFIQNAFRDVCLEINPKNGRMEWFLQILEMVLADLDFGFFWNSSCRFSGLSETITVREKSFENNFSS</sequence>
<keyword evidence="2" id="KW-1185">Reference proteome</keyword>
<evidence type="ECO:0000313" key="2">
    <source>
        <dbReference type="Proteomes" id="UP000265703"/>
    </source>
</evidence>
<accession>A0A397SIB8</accession>
<dbReference type="AlphaFoldDB" id="A0A397SIB8"/>
<reference evidence="1 2" key="1">
    <citation type="submission" date="2018-06" db="EMBL/GenBank/DDBJ databases">
        <title>Comparative genomics reveals the genomic features of Rhizophagus irregularis, R. cerebriforme, R. diaphanum and Gigaspora rosea, and their symbiotic lifestyle signature.</title>
        <authorList>
            <person name="Morin E."/>
            <person name="San Clemente H."/>
            <person name="Chen E.C.H."/>
            <person name="De La Providencia I."/>
            <person name="Hainaut M."/>
            <person name="Kuo A."/>
            <person name="Kohler A."/>
            <person name="Murat C."/>
            <person name="Tang N."/>
            <person name="Roy S."/>
            <person name="Loubradou J."/>
            <person name="Henrissat B."/>
            <person name="Grigoriev I.V."/>
            <person name="Corradi N."/>
            <person name="Roux C."/>
            <person name="Martin F.M."/>
        </authorList>
    </citation>
    <scope>NUCLEOTIDE SEQUENCE [LARGE SCALE GENOMIC DNA]</scope>
    <source>
        <strain evidence="1 2">DAOM 227022</strain>
    </source>
</reference>